<dbReference type="AlphaFoldDB" id="A0A5B8VT61"/>
<feature type="domain" description="HTH araC/xylS-type" evidence="1">
    <location>
        <begin position="161"/>
        <end position="267"/>
    </location>
</feature>
<sequence length="277" mass="31524">MQKITTNTSYEEQHIPVPSAYADLYAHFYFASCAGKKPVTRTLVPTYEPIIVFVFGQGVYLPHQQLTIGPTCFFLGTIKKAFTYALLPHTEFLAVSLKEDGFYRFFGFSPPAANTPLDPDALVAEDCFGQLYTTLSRLKTAKLRVQALLEYCKPYPVDRSPKVSHLIEAHNGHLSPIKQIAATTGQTVRTIQLQHKKYFGYSASERFRYGRFIKTLKLLHSIRSADQKHSKATWFALIEESGYYDQAQLIHDFQNFLQTTPSAYLKQQGHFCLPHIE</sequence>
<dbReference type="KEGG" id="agi:FSB73_18360"/>
<proteinExistence type="predicted"/>
<evidence type="ECO:0000313" key="2">
    <source>
        <dbReference type="EMBL" id="QEC73338.1"/>
    </source>
</evidence>
<dbReference type="GO" id="GO:0043565">
    <property type="term" value="F:sequence-specific DNA binding"/>
    <property type="evidence" value="ECO:0007669"/>
    <property type="project" value="InterPro"/>
</dbReference>
<dbReference type="OrthoDB" id="635259at2"/>
<dbReference type="GO" id="GO:0003700">
    <property type="term" value="F:DNA-binding transcription factor activity"/>
    <property type="evidence" value="ECO:0007669"/>
    <property type="project" value="InterPro"/>
</dbReference>
<dbReference type="RefSeq" id="WP_146785513.1">
    <property type="nucleotide sequence ID" value="NZ_CP042434.1"/>
</dbReference>
<evidence type="ECO:0000313" key="3">
    <source>
        <dbReference type="Proteomes" id="UP000321291"/>
    </source>
</evidence>
<organism evidence="2 3">
    <name type="scientific">Arachidicoccus ginsenosidivorans</name>
    <dbReference type="NCBI Taxonomy" id="496057"/>
    <lineage>
        <taxon>Bacteria</taxon>
        <taxon>Pseudomonadati</taxon>
        <taxon>Bacteroidota</taxon>
        <taxon>Chitinophagia</taxon>
        <taxon>Chitinophagales</taxon>
        <taxon>Chitinophagaceae</taxon>
        <taxon>Arachidicoccus</taxon>
    </lineage>
</organism>
<dbReference type="PROSITE" id="PS01124">
    <property type="entry name" value="HTH_ARAC_FAMILY_2"/>
    <property type="match status" value="1"/>
</dbReference>
<name>A0A5B8VT61_9BACT</name>
<protein>
    <submittedName>
        <fullName evidence="2">AraC family transcriptional regulator</fullName>
    </submittedName>
</protein>
<reference evidence="2 3" key="1">
    <citation type="journal article" date="2017" name="Int. J. Syst. Evol. Microbiol.">
        <title>Arachidicoccus ginsenosidivorans sp. nov., with ginsenoside-converting activity isolated from ginseng cultivating soil.</title>
        <authorList>
            <person name="Siddiqi M.Z."/>
            <person name="Aslam Z."/>
            <person name="Im W.T."/>
        </authorList>
    </citation>
    <scope>NUCLEOTIDE SEQUENCE [LARGE SCALE GENOMIC DNA]</scope>
    <source>
        <strain evidence="2 3">Gsoil 809</strain>
    </source>
</reference>
<dbReference type="Gene3D" id="1.10.10.60">
    <property type="entry name" value="Homeodomain-like"/>
    <property type="match status" value="1"/>
</dbReference>
<keyword evidence="3" id="KW-1185">Reference proteome</keyword>
<dbReference type="Proteomes" id="UP000321291">
    <property type="component" value="Chromosome"/>
</dbReference>
<evidence type="ECO:0000259" key="1">
    <source>
        <dbReference type="PROSITE" id="PS01124"/>
    </source>
</evidence>
<dbReference type="EMBL" id="CP042434">
    <property type="protein sequence ID" value="QEC73338.1"/>
    <property type="molecule type" value="Genomic_DNA"/>
</dbReference>
<dbReference type="InterPro" id="IPR018060">
    <property type="entry name" value="HTH_AraC"/>
</dbReference>
<gene>
    <name evidence="2" type="ORF">FSB73_18360</name>
</gene>
<accession>A0A5B8VT61</accession>